<feature type="transmembrane region" description="Helical" evidence="1">
    <location>
        <begin position="150"/>
        <end position="169"/>
    </location>
</feature>
<keyword evidence="1" id="KW-0812">Transmembrane</keyword>
<organism evidence="2 3">
    <name type="scientific">Muriicola soli</name>
    <dbReference type="NCBI Taxonomy" id="2507538"/>
    <lineage>
        <taxon>Bacteria</taxon>
        <taxon>Pseudomonadati</taxon>
        <taxon>Bacteroidota</taxon>
        <taxon>Flavobacteriia</taxon>
        <taxon>Flavobacteriales</taxon>
        <taxon>Flavobacteriaceae</taxon>
        <taxon>Muriicola</taxon>
    </lineage>
</organism>
<keyword evidence="1" id="KW-1133">Transmembrane helix</keyword>
<feature type="transmembrane region" description="Helical" evidence="1">
    <location>
        <begin position="205"/>
        <end position="224"/>
    </location>
</feature>
<dbReference type="RefSeq" id="WP_129603340.1">
    <property type="nucleotide sequence ID" value="NZ_CP035544.1"/>
</dbReference>
<keyword evidence="3" id="KW-1185">Reference proteome</keyword>
<evidence type="ECO:0008006" key="4">
    <source>
        <dbReference type="Google" id="ProtNLM"/>
    </source>
</evidence>
<reference evidence="2 3" key="1">
    <citation type="submission" date="2019-01" db="EMBL/GenBank/DDBJ databases">
        <title>Muriicola soli sp. nov., isolated from soil.</title>
        <authorList>
            <person name="Kang H.J."/>
            <person name="Kim S.B."/>
        </authorList>
    </citation>
    <scope>NUCLEOTIDE SEQUENCE [LARGE SCALE GENOMIC DNA]</scope>
    <source>
        <strain evidence="2 3">MMS17-SY002</strain>
    </source>
</reference>
<feature type="transmembrane region" description="Helical" evidence="1">
    <location>
        <begin position="12"/>
        <end position="29"/>
    </location>
</feature>
<dbReference type="OrthoDB" id="1174420at2"/>
<evidence type="ECO:0000313" key="3">
    <source>
        <dbReference type="Proteomes" id="UP000290889"/>
    </source>
</evidence>
<dbReference type="KEGG" id="mur:EQY75_04750"/>
<feature type="transmembrane region" description="Helical" evidence="1">
    <location>
        <begin position="181"/>
        <end position="198"/>
    </location>
</feature>
<dbReference type="Proteomes" id="UP000290889">
    <property type="component" value="Chromosome"/>
</dbReference>
<feature type="transmembrane region" description="Helical" evidence="1">
    <location>
        <begin position="121"/>
        <end position="138"/>
    </location>
</feature>
<dbReference type="AlphaFoldDB" id="A0A411E868"/>
<protein>
    <recommendedName>
        <fullName evidence="4">CPBP family intramembrane metalloprotease</fullName>
    </recommendedName>
</protein>
<feature type="transmembrane region" description="Helical" evidence="1">
    <location>
        <begin position="41"/>
        <end position="57"/>
    </location>
</feature>
<proteinExistence type="predicted"/>
<name>A0A411E868_9FLAO</name>
<evidence type="ECO:0000313" key="2">
    <source>
        <dbReference type="EMBL" id="QBA63906.1"/>
    </source>
</evidence>
<keyword evidence="1" id="KW-0472">Membrane</keyword>
<feature type="transmembrane region" description="Helical" evidence="1">
    <location>
        <begin position="230"/>
        <end position="252"/>
    </location>
</feature>
<dbReference type="EMBL" id="CP035544">
    <property type="protein sequence ID" value="QBA63906.1"/>
    <property type="molecule type" value="Genomic_DNA"/>
</dbReference>
<accession>A0A411E868</accession>
<feature type="transmembrane region" description="Helical" evidence="1">
    <location>
        <begin position="78"/>
        <end position="101"/>
    </location>
</feature>
<gene>
    <name evidence="2" type="ORF">EQY75_04750</name>
</gene>
<sequence>MKNYLFKYEIWIFLVLAPLINTLVVYLRTNGLISSFIYDHGRFFALLLLLVSLINLTKGIEGVKNIFRPMLNWKINPIWYLFSLSFAFTIASLTLILKGFYNSIELSILFKLDPYVTVKSSLVILIWAFVGEVVWVSYCVRELSKVTRPFYSSQIIGFFWALWWVPVVYLNQGVILDLPLWPLFLNMMGAAGMCTFVYGHTKSGLCVWLLQFMLNMSIILLPVSPKIGGVPTYSLFAVLYFSAMLVLMYFFYPSKKIISLKRAN</sequence>
<evidence type="ECO:0000256" key="1">
    <source>
        <dbReference type="SAM" id="Phobius"/>
    </source>
</evidence>